<keyword evidence="5" id="KW-0479">Metal-binding</keyword>
<dbReference type="InterPro" id="IPR036314">
    <property type="entry name" value="SOD_C_sf"/>
</dbReference>
<dbReference type="Pfam" id="PF02777">
    <property type="entry name" value="Sod_Fe_C"/>
    <property type="match status" value="1"/>
</dbReference>
<evidence type="ECO:0000313" key="12">
    <source>
        <dbReference type="Proteomes" id="UP001165122"/>
    </source>
</evidence>
<dbReference type="Proteomes" id="UP001165122">
    <property type="component" value="Unassembled WGS sequence"/>
</dbReference>
<dbReference type="PANTHER" id="PTHR43595">
    <property type="entry name" value="37S RIBOSOMAL PROTEIN S26, MITOCHONDRIAL"/>
    <property type="match status" value="1"/>
</dbReference>
<comment type="caution">
    <text evidence="11">The sequence shown here is derived from an EMBL/GenBank/DDBJ whole genome shotgun (WGS) entry which is preliminary data.</text>
</comment>
<accession>A0A9W7CGS4</accession>
<evidence type="ECO:0000256" key="5">
    <source>
        <dbReference type="ARBA" id="ARBA00022723"/>
    </source>
</evidence>
<dbReference type="GO" id="GO:0046872">
    <property type="term" value="F:metal ion binding"/>
    <property type="evidence" value="ECO:0007669"/>
    <property type="project" value="UniProtKB-KW"/>
</dbReference>
<feature type="domain" description="Manganese/iron superoxide dismutase N-terminal" evidence="9">
    <location>
        <begin position="59"/>
        <end position="138"/>
    </location>
</feature>
<dbReference type="PRINTS" id="PR01703">
    <property type="entry name" value="MNSODISMTASE"/>
</dbReference>
<dbReference type="InterPro" id="IPR019832">
    <property type="entry name" value="Mn/Fe_SOD_C"/>
</dbReference>
<dbReference type="Gene3D" id="1.10.287.990">
    <property type="entry name" value="Fe,Mn superoxide dismutase (SOD) domain"/>
    <property type="match status" value="1"/>
</dbReference>
<proteinExistence type="inferred from homology"/>
<dbReference type="PANTHER" id="PTHR43595:SF2">
    <property type="entry name" value="SMALL RIBOSOMAL SUBUNIT PROTEIN MS42"/>
    <property type="match status" value="1"/>
</dbReference>
<dbReference type="Gene3D" id="3.55.40.20">
    <property type="entry name" value="Iron/manganese superoxide dismutase, C-terminal domain"/>
    <property type="match status" value="1"/>
</dbReference>
<comment type="similarity">
    <text evidence="2">Belongs to the iron/manganese superoxide dismutase family.</text>
</comment>
<dbReference type="SUPFAM" id="SSF54719">
    <property type="entry name" value="Fe,Mn superoxide dismutase (SOD), C-terminal domain"/>
    <property type="match status" value="1"/>
</dbReference>
<dbReference type="OrthoDB" id="239262at2759"/>
<evidence type="ECO:0000256" key="6">
    <source>
        <dbReference type="ARBA" id="ARBA00023002"/>
    </source>
</evidence>
<dbReference type="InterPro" id="IPR019831">
    <property type="entry name" value="Mn/Fe_SOD_N"/>
</dbReference>
<evidence type="ECO:0000256" key="8">
    <source>
        <dbReference type="SAM" id="SignalP"/>
    </source>
</evidence>
<dbReference type="GO" id="GO:0005737">
    <property type="term" value="C:cytoplasm"/>
    <property type="evidence" value="ECO:0007669"/>
    <property type="project" value="TreeGrafter"/>
</dbReference>
<dbReference type="Pfam" id="PF00081">
    <property type="entry name" value="Sod_Fe_N"/>
    <property type="match status" value="1"/>
</dbReference>
<feature type="domain" description="Manganese/iron superoxide dismutase C-terminal" evidence="10">
    <location>
        <begin position="149"/>
        <end position="257"/>
    </location>
</feature>
<dbReference type="AlphaFoldDB" id="A0A9W7CGS4"/>
<feature type="chain" id="PRO_5040731405" description="Superoxide dismutase [Fe]" evidence="8">
    <location>
        <begin position="17"/>
        <end position="272"/>
    </location>
</feature>
<dbReference type="InterPro" id="IPR001189">
    <property type="entry name" value="Mn/Fe_SOD"/>
</dbReference>
<feature type="signal peptide" evidence="8">
    <location>
        <begin position="1"/>
        <end position="16"/>
    </location>
</feature>
<evidence type="ECO:0000256" key="3">
    <source>
        <dbReference type="ARBA" id="ARBA00012682"/>
    </source>
</evidence>
<evidence type="ECO:0000256" key="1">
    <source>
        <dbReference type="ARBA" id="ARBA00001962"/>
    </source>
</evidence>
<dbReference type="EMBL" id="BRXW01000087">
    <property type="protein sequence ID" value="GMI05430.1"/>
    <property type="molecule type" value="Genomic_DNA"/>
</dbReference>
<evidence type="ECO:0000256" key="7">
    <source>
        <dbReference type="ARBA" id="ARBA00023004"/>
    </source>
</evidence>
<evidence type="ECO:0000259" key="10">
    <source>
        <dbReference type="Pfam" id="PF02777"/>
    </source>
</evidence>
<keyword evidence="12" id="KW-1185">Reference proteome</keyword>
<keyword evidence="6" id="KW-0560">Oxidoreductase</keyword>
<evidence type="ECO:0000259" key="9">
    <source>
        <dbReference type="Pfam" id="PF00081"/>
    </source>
</evidence>
<dbReference type="EC" id="1.15.1.1" evidence="3"/>
<reference evidence="12" key="1">
    <citation type="journal article" date="2023" name="Commun. Biol.">
        <title>Genome analysis of Parmales, the sister group of diatoms, reveals the evolutionary specialization of diatoms from phago-mixotrophs to photoautotrophs.</title>
        <authorList>
            <person name="Ban H."/>
            <person name="Sato S."/>
            <person name="Yoshikawa S."/>
            <person name="Yamada K."/>
            <person name="Nakamura Y."/>
            <person name="Ichinomiya M."/>
            <person name="Sato N."/>
            <person name="Blanc-Mathieu R."/>
            <person name="Endo H."/>
            <person name="Kuwata A."/>
            <person name="Ogata H."/>
        </authorList>
    </citation>
    <scope>NUCLEOTIDE SEQUENCE [LARGE SCALE GENOMIC DNA]</scope>
    <source>
        <strain evidence="12">NIES 3700</strain>
    </source>
</reference>
<sequence>MIMKLSFALLIPAVASYNIPANAFTLPSLPSAAASRREILKKASAAAITVAAPGLAGAYDLPDLPYAFDALEPWIDAPTMKIHHDMHHQTYVTNVNKATEGKPAVDIVALQTDALAAGPGVRNSGGGHYNHAFFWDEMTPADKASKTKPSSALQSKINAAFGSTEGMKEKFAAAAAPGAVFGSGWCWVVVNGKDELEIVGTPNQDNPLMKGVKDEIKYPILGLDVWEHAYYLKYQNRRPEYVGNWWNVLNWDKVNENFDYVMKNHAGVPVRG</sequence>
<dbReference type="InterPro" id="IPR019833">
    <property type="entry name" value="Mn/Fe_SOD_BS"/>
</dbReference>
<gene>
    <name evidence="11" type="ORF">TrLO_g3070</name>
</gene>
<dbReference type="PROSITE" id="PS00088">
    <property type="entry name" value="SOD_MN"/>
    <property type="match status" value="1"/>
</dbReference>
<comment type="cofactor">
    <cofactor evidence="1">
        <name>Fe cation</name>
        <dbReference type="ChEBI" id="CHEBI:24875"/>
    </cofactor>
</comment>
<evidence type="ECO:0000256" key="2">
    <source>
        <dbReference type="ARBA" id="ARBA00008714"/>
    </source>
</evidence>
<name>A0A9W7CGS4_9STRA</name>
<protein>
    <recommendedName>
        <fullName evidence="4">Superoxide dismutase [Fe]</fullName>
        <ecNumber evidence="3">1.15.1.1</ecNumber>
    </recommendedName>
</protein>
<evidence type="ECO:0000256" key="4">
    <source>
        <dbReference type="ARBA" id="ARBA00014767"/>
    </source>
</evidence>
<keyword evidence="7" id="KW-0408">Iron</keyword>
<dbReference type="SUPFAM" id="SSF46609">
    <property type="entry name" value="Fe,Mn superoxide dismutase (SOD), N-terminal domain"/>
    <property type="match status" value="1"/>
</dbReference>
<evidence type="ECO:0000313" key="11">
    <source>
        <dbReference type="EMBL" id="GMI05430.1"/>
    </source>
</evidence>
<dbReference type="InterPro" id="IPR036324">
    <property type="entry name" value="Mn/Fe_SOD_N_sf"/>
</dbReference>
<dbReference type="GO" id="GO:0004784">
    <property type="term" value="F:superoxide dismutase activity"/>
    <property type="evidence" value="ECO:0007669"/>
    <property type="project" value="UniProtKB-EC"/>
</dbReference>
<keyword evidence="8" id="KW-0732">Signal</keyword>
<organism evidence="11 12">
    <name type="scientific">Triparma laevis f. longispina</name>
    <dbReference type="NCBI Taxonomy" id="1714387"/>
    <lineage>
        <taxon>Eukaryota</taxon>
        <taxon>Sar</taxon>
        <taxon>Stramenopiles</taxon>
        <taxon>Ochrophyta</taxon>
        <taxon>Bolidophyceae</taxon>
        <taxon>Parmales</taxon>
        <taxon>Triparmaceae</taxon>
        <taxon>Triparma</taxon>
    </lineage>
</organism>